<dbReference type="GeneID" id="23202534"/>
<accession>M6V8T9</accession>
<dbReference type="EMBL" id="CP091957">
    <property type="protein sequence ID" value="UOG57194.1"/>
    <property type="molecule type" value="Genomic_DNA"/>
</dbReference>
<organism evidence="1 3">
    <name type="scientific">Leptospira noguchii</name>
    <dbReference type="NCBI Taxonomy" id="28182"/>
    <lineage>
        <taxon>Bacteria</taxon>
        <taxon>Pseudomonadati</taxon>
        <taxon>Spirochaetota</taxon>
        <taxon>Spirochaetia</taxon>
        <taxon>Leptospirales</taxon>
        <taxon>Leptospiraceae</taxon>
        <taxon>Leptospira</taxon>
    </lineage>
</organism>
<reference evidence="2" key="2">
    <citation type="submission" date="2022-02" db="EMBL/GenBank/DDBJ databases">
        <title>The genetically variable rfb locus in Leptospira is a mobile cassette and a molecular signature of serovar identity.</title>
        <authorList>
            <person name="Nieves C."/>
            <person name="Vincent A.T."/>
            <person name="Zarantonelli L."/>
            <person name="Picardeau M."/>
            <person name="Veyrier F.J."/>
            <person name="Buschiazzo A."/>
        </authorList>
    </citation>
    <scope>NUCLEOTIDE SEQUENCE</scope>
    <source>
        <strain evidence="2">IP1512017</strain>
    </source>
</reference>
<gene>
    <name evidence="1" type="ORF">LEP1GSC172_4424</name>
    <name evidence="2" type="ORF">MAL03_03135</name>
</gene>
<dbReference type="RefSeq" id="WP_002178286.1">
    <property type="nucleotide sequence ID" value="NZ_AKWD02000037.1"/>
</dbReference>
<dbReference type="EMBL" id="AKWD02000037">
    <property type="protein sequence ID" value="EMO53837.1"/>
    <property type="molecule type" value="Genomic_DNA"/>
</dbReference>
<reference evidence="1 3" key="1">
    <citation type="submission" date="2013-01" db="EMBL/GenBank/DDBJ databases">
        <authorList>
            <person name="Harkins D.M."/>
            <person name="Durkin A.S."/>
            <person name="Brinkac L.M."/>
            <person name="Haft D.H."/>
            <person name="Selengut J.D."/>
            <person name="Sanka R."/>
            <person name="DePew J."/>
            <person name="Purushe J."/>
            <person name="Matthias M.A."/>
            <person name="Vinetz J.M."/>
            <person name="Sutton G.G."/>
            <person name="Nierman W.C."/>
            <person name="Fouts D.E."/>
        </authorList>
    </citation>
    <scope>NUCLEOTIDE SEQUENCE [LARGE SCALE GENOMIC DNA]</scope>
    <source>
        <strain evidence="1 3">HAI1536</strain>
    </source>
</reference>
<sequence length="86" mass="10065">MSKSEKLIQRFLGRPKDFSYDELRKLFSGFGYIEDNSGKSSGSRVAWIHSETKHIIRLHKPHPKNILKSYQINQILDELKSEGYIK</sequence>
<dbReference type="Proteomes" id="UP000829829">
    <property type="component" value="Chromosome 1"/>
</dbReference>
<evidence type="ECO:0000313" key="3">
    <source>
        <dbReference type="Proteomes" id="UP000012112"/>
    </source>
</evidence>
<proteinExistence type="predicted"/>
<protein>
    <submittedName>
        <fullName evidence="1">Putative toxin-antitoxin system, toxin component, HicA family</fullName>
    </submittedName>
    <submittedName>
        <fullName evidence="2">Type II toxin-antitoxin system HicA family toxin</fullName>
    </submittedName>
</protein>
<name>M6V8T9_9LEPT</name>
<dbReference type="InterPro" id="IPR012933">
    <property type="entry name" value="HicA_mRNA_interferase"/>
</dbReference>
<dbReference type="GO" id="GO:0003729">
    <property type="term" value="F:mRNA binding"/>
    <property type="evidence" value="ECO:0007669"/>
    <property type="project" value="InterPro"/>
</dbReference>
<dbReference type="Proteomes" id="UP000012112">
    <property type="component" value="Unassembled WGS sequence"/>
</dbReference>
<evidence type="ECO:0000313" key="2">
    <source>
        <dbReference type="EMBL" id="UOG57194.1"/>
    </source>
</evidence>
<dbReference type="AlphaFoldDB" id="M6V8T9"/>
<evidence type="ECO:0000313" key="1">
    <source>
        <dbReference type="EMBL" id="EMO53837.1"/>
    </source>
</evidence>
<dbReference type="OrthoDB" id="1447122at2"/>
<dbReference type="Pfam" id="PF07927">
    <property type="entry name" value="HicA_toxin"/>
    <property type="match status" value="1"/>
</dbReference>